<evidence type="ECO:0000313" key="1">
    <source>
        <dbReference type="EMBL" id="AEP30996.1"/>
    </source>
</evidence>
<evidence type="ECO:0000313" key="2">
    <source>
        <dbReference type="Proteomes" id="UP000009282"/>
    </source>
</evidence>
<reference evidence="1 2" key="1">
    <citation type="journal article" date="2011" name="J. Bacteriol.">
        <title>Complete genome sequence of seawater bacterium Glaciecola nitratireducens FR1064T.</title>
        <authorList>
            <person name="Bian F."/>
            <person name="Qin Q.L."/>
            <person name="Xie B.B."/>
            <person name="Shu Y.L."/>
            <person name="Zhang X.Y."/>
            <person name="Yu Y."/>
            <person name="Chen B."/>
            <person name="Chen X.L."/>
            <person name="Zhou B.C."/>
            <person name="Zhang Y.Z."/>
        </authorList>
    </citation>
    <scope>NUCLEOTIDE SEQUENCE [LARGE SCALE GENOMIC DNA]</scope>
    <source>
        <strain evidence="2">JCM 12485 / KCTC 12276 / FR1064</strain>
    </source>
</reference>
<dbReference type="AlphaFoldDB" id="G4QMR3"/>
<keyword evidence="2" id="KW-1185">Reference proteome</keyword>
<dbReference type="EMBL" id="CP003060">
    <property type="protein sequence ID" value="AEP30996.1"/>
    <property type="molecule type" value="Genomic_DNA"/>
</dbReference>
<dbReference type="HOGENOM" id="CLU_3270691_0_0_6"/>
<sequence length="41" mass="4715">MCHHLALNIDHNLSINFTIKKTKVMLMSTSESTQAESFVFF</sequence>
<gene>
    <name evidence="1" type="ordered locus">GNIT_2899</name>
</gene>
<accession>G4QMR3</accession>
<proteinExistence type="predicted"/>
<dbReference type="Proteomes" id="UP000009282">
    <property type="component" value="Chromosome"/>
</dbReference>
<organism evidence="1 2">
    <name type="scientific">Glaciecola nitratireducens (strain JCM 12485 / KCTC 12276 / FR1064)</name>
    <dbReference type="NCBI Taxonomy" id="1085623"/>
    <lineage>
        <taxon>Bacteria</taxon>
        <taxon>Pseudomonadati</taxon>
        <taxon>Pseudomonadota</taxon>
        <taxon>Gammaproteobacteria</taxon>
        <taxon>Alteromonadales</taxon>
        <taxon>Alteromonadaceae</taxon>
        <taxon>Brumicola</taxon>
    </lineage>
</organism>
<name>G4QMR3_GLANF</name>
<dbReference type="KEGG" id="gni:GNIT_2899"/>
<protein>
    <submittedName>
        <fullName evidence="1">Uncharacterized protein</fullName>
    </submittedName>
</protein>